<dbReference type="InterPro" id="IPR048631">
    <property type="entry name" value="SecD_1st"/>
</dbReference>
<evidence type="ECO:0000256" key="6">
    <source>
        <dbReference type="ARBA" id="ARBA00022989"/>
    </source>
</evidence>
<evidence type="ECO:0000259" key="12">
    <source>
        <dbReference type="Pfam" id="PF02355"/>
    </source>
</evidence>
<feature type="transmembrane region" description="Helical" evidence="9">
    <location>
        <begin position="518"/>
        <end position="545"/>
    </location>
</feature>
<dbReference type="GO" id="GO:0005886">
    <property type="term" value="C:plasma membrane"/>
    <property type="evidence" value="ECO:0007669"/>
    <property type="project" value="UniProtKB-SubCell"/>
</dbReference>
<dbReference type="Pfam" id="PF21760">
    <property type="entry name" value="SecD_1st"/>
    <property type="match status" value="1"/>
</dbReference>
<dbReference type="GO" id="GO:0065002">
    <property type="term" value="P:intracellular protein transmembrane transport"/>
    <property type="evidence" value="ECO:0007669"/>
    <property type="project" value="UniProtKB-UniRule"/>
</dbReference>
<keyword evidence="2 9" id="KW-0813">Transport</keyword>
<dbReference type="PRINTS" id="PR01755">
    <property type="entry name" value="SECFTRNLCASE"/>
</dbReference>
<feature type="transmembrane region" description="Helical" evidence="9">
    <location>
        <begin position="414"/>
        <end position="434"/>
    </location>
</feature>
<dbReference type="AlphaFoldDB" id="A0A6J4RME1"/>
<comment type="subunit">
    <text evidence="9">Forms a complex with SecF. Part of the essential Sec protein translocation apparatus which comprises SecA, SecYEG and auxiliary proteins SecDF. Other proteins may also be involved.</text>
</comment>
<evidence type="ECO:0000259" key="14">
    <source>
        <dbReference type="Pfam" id="PF22599"/>
    </source>
</evidence>
<keyword evidence="7 9" id="KW-0811">Translocation</keyword>
<feature type="transmembrane region" description="Helical" evidence="9">
    <location>
        <begin position="817"/>
        <end position="843"/>
    </location>
</feature>
<feature type="region of interest" description="Disordered" evidence="11">
    <location>
        <begin position="184"/>
        <end position="206"/>
    </location>
</feature>
<dbReference type="PANTHER" id="PTHR30081:SF1">
    <property type="entry name" value="PROTEIN TRANSLOCASE SUBUNIT SECD"/>
    <property type="match status" value="1"/>
</dbReference>
<keyword evidence="8 9" id="KW-0472">Membrane</keyword>
<evidence type="ECO:0000256" key="5">
    <source>
        <dbReference type="ARBA" id="ARBA00022927"/>
    </source>
</evidence>
<feature type="transmembrane region" description="Helical" evidence="9">
    <location>
        <begin position="485"/>
        <end position="506"/>
    </location>
</feature>
<comment type="function">
    <text evidence="9">Part of the Sec protein translocase complex. Interacts with the SecYEG preprotein conducting channel. SecDF uses the proton motive force (PMF) to complete protein translocation after the ATP-dependent function of SecA.</text>
</comment>
<comment type="subunit">
    <text evidence="10">Forms a complex with SecD. Part of the essential Sec protein translocation apparatus which comprises SecA, SecYEG and auxiliary proteins SecDF. Other proteins may also be involved.</text>
</comment>
<feature type="domain" description="Protein translocase subunit SecDF P1" evidence="13">
    <location>
        <begin position="59"/>
        <end position="115"/>
    </location>
</feature>
<dbReference type="InterPro" id="IPR005665">
    <property type="entry name" value="SecF_bac"/>
</dbReference>
<sequence length="977" mass="104144">MTDRRRNILILVLVGALLAAAAVTLATKPTRLGLDLKGGVELVYQAKPTNTTKVTSESVTRAIDIMRQRVDALGVAEPEIQNSNGDQIVVSLPNVTNAEEAARVVGTTAQLQFYDWEKNVLGKDCKPAPTDFSVTGGPSAGRQGGLKLYDAVARAKRCPPLTDLNSATGTKYYLVDDEQRKVIAGPEESEQTLRDSEAAKGAPKDARVVEVNEGTVLVQAESINPNADASDPGPDSWYVLRDDVALAGTDIKNPEQNFSNGPGGGGPNVTFEFTGKGAKKWQEVTREIAQRGQSFVVTADGQTVSDTQSRAQHFAIVLDDQLVSVPFIDFAQNPDGIDGSAGSEISGGFTTKSAQALANQLKYGALPIALEPISQSQVSATLGQEALDQGLVAAGVGFLVVALFLLVFYRVLGVLAVGALLIYAVYLFALIKLIPVTLTLPGLAGLVLTIGVCADANIVIFERVKEEVFAGRSIASAIGLGYRKGLSTIIDANVVTLLTAFILFILSTAGVRGFALTLGLGVIVTLFSAVLATQALLGVTGANALKNPRLVGARTHGTKRRFDFNGATKYMFTLSGVILLAGALAIATKGITFGIDFESGTRIQAAFAQPVTEDQVREVLAREGTASADVQRVTGSELGPNTVQISTGELTPTRVNEVNQALVKEFGDTRGAPQVQSVGPTFGQSVARSAVIAVIVSLLLIAVYIALRFEWKYAATTAISLLHDLLLVAGLYAVTGREVTSATVAALLTVLGFSLYDTIIVNDRLRENVPRMPRAAFSQISNRSMNEVVVRSISTVTCASLPIVALYFFGGETLQDFAFALLVGTVSGGYSSIFISSPVLTQWKEREPVFRRRREALVAQLGHVPPFADTKLDVNAEVKQAPRPRLTAPESPERAVPKAEFDQMVRELHADAAPTQVAERETEVVPTGSRRREPDRPAVADTPPPVRDSAADALPEDTVMKDTRPKPKRNKKHGRPR</sequence>
<evidence type="ECO:0000259" key="13">
    <source>
        <dbReference type="Pfam" id="PF21760"/>
    </source>
</evidence>
<evidence type="ECO:0000256" key="7">
    <source>
        <dbReference type="ARBA" id="ARBA00023010"/>
    </source>
</evidence>
<feature type="transmembrane region" description="Helical" evidence="9">
    <location>
        <begin position="566"/>
        <end position="587"/>
    </location>
</feature>
<keyword evidence="6 9" id="KW-1133">Transmembrane helix</keyword>
<dbReference type="Pfam" id="PF07549">
    <property type="entry name" value="Sec_GG"/>
    <property type="match status" value="2"/>
</dbReference>
<feature type="transmembrane region" description="Helical" evidence="9">
    <location>
        <begin position="686"/>
        <end position="707"/>
    </location>
</feature>
<dbReference type="NCBIfam" id="TIGR01129">
    <property type="entry name" value="secD"/>
    <property type="match status" value="1"/>
</dbReference>
<evidence type="ECO:0000256" key="8">
    <source>
        <dbReference type="ARBA" id="ARBA00023136"/>
    </source>
</evidence>
<dbReference type="HAMAP" id="MF_01463_B">
    <property type="entry name" value="SecD_B"/>
    <property type="match status" value="1"/>
</dbReference>
<dbReference type="NCBIfam" id="TIGR00966">
    <property type="entry name" value="transloc_SecF"/>
    <property type="match status" value="1"/>
</dbReference>
<feature type="transmembrane region" description="Helical" evidence="9">
    <location>
        <begin position="440"/>
        <end position="464"/>
    </location>
</feature>
<comment type="similarity">
    <text evidence="10">Belongs to the SecD/SecF family. SecF subfamily.</text>
</comment>
<organism evidence="15">
    <name type="scientific">uncultured Solirubrobacteraceae bacterium</name>
    <dbReference type="NCBI Taxonomy" id="1162706"/>
    <lineage>
        <taxon>Bacteria</taxon>
        <taxon>Bacillati</taxon>
        <taxon>Actinomycetota</taxon>
        <taxon>Thermoleophilia</taxon>
        <taxon>Solirubrobacterales</taxon>
        <taxon>Solirubrobacteraceae</taxon>
        <taxon>environmental samples</taxon>
    </lineage>
</organism>
<evidence type="ECO:0000256" key="9">
    <source>
        <dbReference type="HAMAP-Rule" id="MF_01463"/>
    </source>
</evidence>
<accession>A0A6J4RME1</accession>
<feature type="transmembrane region" description="Helical" evidence="9">
    <location>
        <begin position="714"/>
        <end position="734"/>
    </location>
</feature>
<dbReference type="NCBIfam" id="TIGR00916">
    <property type="entry name" value="2A0604s01"/>
    <property type="match status" value="2"/>
</dbReference>
<feature type="compositionally biased region" description="Basic residues" evidence="11">
    <location>
        <begin position="966"/>
        <end position="977"/>
    </location>
</feature>
<dbReference type="EMBL" id="CADCVR010000001">
    <property type="protein sequence ID" value="CAA9470121.1"/>
    <property type="molecule type" value="Genomic_DNA"/>
</dbReference>
<dbReference type="InterPro" id="IPR054384">
    <property type="entry name" value="SecDF_P1_head"/>
</dbReference>
<comment type="caution">
    <text evidence="9">Lacks conserved residue(s) required for the propagation of feature annotation.</text>
</comment>
<dbReference type="InterPro" id="IPR048634">
    <property type="entry name" value="SecD_SecF_C"/>
</dbReference>
<keyword evidence="4 9" id="KW-0812">Transmembrane</keyword>
<dbReference type="InterPro" id="IPR005791">
    <property type="entry name" value="SecD"/>
</dbReference>
<feature type="domain" description="Protein export membrane protein SecD/SecF C-terminal" evidence="12">
    <location>
        <begin position="662"/>
        <end position="845"/>
    </location>
</feature>
<dbReference type="GO" id="GO:0006605">
    <property type="term" value="P:protein targeting"/>
    <property type="evidence" value="ECO:0007669"/>
    <property type="project" value="UniProtKB-UniRule"/>
</dbReference>
<dbReference type="InterPro" id="IPR022813">
    <property type="entry name" value="SecD/SecF_arch_bac"/>
</dbReference>
<feature type="domain" description="Protein export membrane protein SecD/SecF C-terminal" evidence="12">
    <location>
        <begin position="371"/>
        <end position="537"/>
    </location>
</feature>
<dbReference type="Gene3D" id="3.30.1360.200">
    <property type="match status" value="1"/>
</dbReference>
<comment type="similarity">
    <text evidence="9">Belongs to the SecD/SecF family. SecD subfamily.</text>
</comment>
<dbReference type="Gene3D" id="1.20.1640.10">
    <property type="entry name" value="Multidrug efflux transporter AcrB transmembrane domain"/>
    <property type="match status" value="2"/>
</dbReference>
<protein>
    <recommendedName>
        <fullName evidence="9 10">Multifunctional fusion protein</fullName>
    </recommendedName>
    <domain>
        <recommendedName>
            <fullName evidence="9">Protein translocase subunit SecD</fullName>
        </recommendedName>
    </domain>
    <domain>
        <recommendedName>
            <fullName evidence="10">Protein-export membrane protein SecF</fullName>
        </recommendedName>
    </domain>
</protein>
<gene>
    <name evidence="9" type="primary">secD</name>
    <name evidence="10" type="synonym">secF</name>
    <name evidence="15" type="ORF">AVDCRST_MAG53-1213</name>
</gene>
<evidence type="ECO:0000256" key="2">
    <source>
        <dbReference type="ARBA" id="ARBA00022448"/>
    </source>
</evidence>
<dbReference type="Pfam" id="PF02355">
    <property type="entry name" value="SecD_SecF_C"/>
    <property type="match status" value="2"/>
</dbReference>
<dbReference type="Gene3D" id="3.30.70.3220">
    <property type="match status" value="1"/>
</dbReference>
<feature type="compositionally biased region" description="Basic and acidic residues" evidence="11">
    <location>
        <begin position="191"/>
        <end position="206"/>
    </location>
</feature>
<evidence type="ECO:0000313" key="15">
    <source>
        <dbReference type="EMBL" id="CAA9470121.1"/>
    </source>
</evidence>
<dbReference type="InterPro" id="IPR022645">
    <property type="entry name" value="SecD/SecF_bac"/>
</dbReference>
<dbReference type="GO" id="GO:0043952">
    <property type="term" value="P:protein transport by the Sec complex"/>
    <property type="evidence" value="ECO:0007669"/>
    <property type="project" value="UniProtKB-UniRule"/>
</dbReference>
<evidence type="ECO:0000256" key="11">
    <source>
        <dbReference type="SAM" id="MobiDB-lite"/>
    </source>
</evidence>
<feature type="domain" description="SecDF P1 head subdomain" evidence="14">
    <location>
        <begin position="235"/>
        <end position="368"/>
    </location>
</feature>
<dbReference type="InterPro" id="IPR022646">
    <property type="entry name" value="SecD/SecF_CS"/>
</dbReference>
<dbReference type="SUPFAM" id="SSF82866">
    <property type="entry name" value="Multidrug efflux transporter AcrB transmembrane domain"/>
    <property type="match status" value="2"/>
</dbReference>
<dbReference type="HAMAP" id="MF_01464_B">
    <property type="entry name" value="SecF_B"/>
    <property type="match status" value="1"/>
</dbReference>
<evidence type="ECO:0000256" key="4">
    <source>
        <dbReference type="ARBA" id="ARBA00022692"/>
    </source>
</evidence>
<comment type="subcellular location">
    <subcellularLocation>
        <location evidence="1 9">Cell membrane</location>
        <topology evidence="1 9">Multi-pass membrane protein</topology>
    </subcellularLocation>
</comment>
<keyword evidence="5 9" id="KW-0653">Protein transport</keyword>
<evidence type="ECO:0000256" key="3">
    <source>
        <dbReference type="ARBA" id="ARBA00022475"/>
    </source>
</evidence>
<proteinExistence type="inferred from homology"/>
<dbReference type="PANTHER" id="PTHR30081">
    <property type="entry name" value="PROTEIN-EXPORT MEMBRANE PROTEIN SEC"/>
    <property type="match status" value="1"/>
</dbReference>
<keyword evidence="3 9" id="KW-1003">Cell membrane</keyword>
<evidence type="ECO:0000256" key="1">
    <source>
        <dbReference type="ARBA" id="ARBA00004651"/>
    </source>
</evidence>
<dbReference type="InterPro" id="IPR055344">
    <property type="entry name" value="SecD_SecF_C_bact"/>
</dbReference>
<name>A0A6J4RME1_9ACTN</name>
<dbReference type="GO" id="GO:0015450">
    <property type="term" value="F:protein-transporting ATPase activity"/>
    <property type="evidence" value="ECO:0007669"/>
    <property type="project" value="InterPro"/>
</dbReference>
<reference evidence="15" key="1">
    <citation type="submission" date="2020-02" db="EMBL/GenBank/DDBJ databases">
        <authorList>
            <person name="Meier V. D."/>
        </authorList>
    </citation>
    <scope>NUCLEOTIDE SEQUENCE</scope>
    <source>
        <strain evidence="15">AVDCRST_MAG53</strain>
    </source>
</reference>
<evidence type="ECO:0000256" key="10">
    <source>
        <dbReference type="HAMAP-Rule" id="MF_01464"/>
    </source>
</evidence>
<feature type="transmembrane region" description="Helical" evidence="9">
    <location>
        <begin position="788"/>
        <end position="811"/>
    </location>
</feature>
<feature type="transmembrane region" description="Helical" evidence="9">
    <location>
        <begin position="390"/>
        <end position="409"/>
    </location>
</feature>
<dbReference type="Pfam" id="PF22599">
    <property type="entry name" value="SecDF_P1_head"/>
    <property type="match status" value="1"/>
</dbReference>
<feature type="transmembrane region" description="Helical" evidence="9">
    <location>
        <begin position="740"/>
        <end position="762"/>
    </location>
</feature>
<feature type="region of interest" description="Disordered" evidence="11">
    <location>
        <begin position="910"/>
        <end position="977"/>
    </location>
</feature>